<name>A0AAN5ICC0_9BILA</name>
<comment type="caution">
    <text evidence="2">The sequence shown here is derived from an EMBL/GenBank/DDBJ whole genome shotgun (WGS) entry which is preliminary data.</text>
</comment>
<dbReference type="AlphaFoldDB" id="A0AAN5ICC0"/>
<dbReference type="Proteomes" id="UP001328107">
    <property type="component" value="Unassembled WGS sequence"/>
</dbReference>
<feature type="non-terminal residue" evidence="2">
    <location>
        <position position="1"/>
    </location>
</feature>
<gene>
    <name evidence="2" type="ORF">PMAYCL1PPCAC_27707</name>
</gene>
<evidence type="ECO:0000313" key="2">
    <source>
        <dbReference type="EMBL" id="GMR57511.1"/>
    </source>
</evidence>
<reference evidence="3" key="1">
    <citation type="submission" date="2022-10" db="EMBL/GenBank/DDBJ databases">
        <title>Genome assembly of Pristionchus species.</title>
        <authorList>
            <person name="Yoshida K."/>
            <person name="Sommer R.J."/>
        </authorList>
    </citation>
    <scope>NUCLEOTIDE SEQUENCE [LARGE SCALE GENOMIC DNA]</scope>
    <source>
        <strain evidence="3">RS5460</strain>
    </source>
</reference>
<proteinExistence type="predicted"/>
<accession>A0AAN5ICC0</accession>
<feature type="compositionally biased region" description="Low complexity" evidence="1">
    <location>
        <begin position="30"/>
        <end position="43"/>
    </location>
</feature>
<evidence type="ECO:0000313" key="3">
    <source>
        <dbReference type="Proteomes" id="UP001328107"/>
    </source>
</evidence>
<feature type="region of interest" description="Disordered" evidence="1">
    <location>
        <begin position="28"/>
        <end position="71"/>
    </location>
</feature>
<protein>
    <submittedName>
        <fullName evidence="2">Uncharacterized protein</fullName>
    </submittedName>
</protein>
<sequence>FNPCPGNSCCPPFTFIYRGVCSSGHPPHGSYESFESAESSESSECIDPSPFAHTFHEDPNTTSAPSTPGVTHEEAIDANRIAVRASRVAQKA</sequence>
<keyword evidence="3" id="KW-1185">Reference proteome</keyword>
<feature type="compositionally biased region" description="Polar residues" evidence="1">
    <location>
        <begin position="60"/>
        <end position="69"/>
    </location>
</feature>
<organism evidence="2 3">
    <name type="scientific">Pristionchus mayeri</name>
    <dbReference type="NCBI Taxonomy" id="1317129"/>
    <lineage>
        <taxon>Eukaryota</taxon>
        <taxon>Metazoa</taxon>
        <taxon>Ecdysozoa</taxon>
        <taxon>Nematoda</taxon>
        <taxon>Chromadorea</taxon>
        <taxon>Rhabditida</taxon>
        <taxon>Rhabditina</taxon>
        <taxon>Diplogasteromorpha</taxon>
        <taxon>Diplogasteroidea</taxon>
        <taxon>Neodiplogasteridae</taxon>
        <taxon>Pristionchus</taxon>
    </lineage>
</organism>
<feature type="non-terminal residue" evidence="2">
    <location>
        <position position="92"/>
    </location>
</feature>
<evidence type="ECO:0000256" key="1">
    <source>
        <dbReference type="SAM" id="MobiDB-lite"/>
    </source>
</evidence>
<dbReference type="EMBL" id="BTRK01000006">
    <property type="protein sequence ID" value="GMR57511.1"/>
    <property type="molecule type" value="Genomic_DNA"/>
</dbReference>